<dbReference type="PANTHER" id="PTHR33269:SF17">
    <property type="entry name" value="NADH-UBIQUINONE OXIDOREDUCTASE CHAIN 6"/>
    <property type="match status" value="1"/>
</dbReference>
<dbReference type="OrthoDB" id="9790848at2"/>
<feature type="transmembrane region" description="Helical" evidence="2">
    <location>
        <begin position="53"/>
        <end position="75"/>
    </location>
</feature>
<feature type="transmembrane region" description="Helical" evidence="2">
    <location>
        <begin position="139"/>
        <end position="160"/>
    </location>
</feature>
<dbReference type="EMBL" id="FQUC01000013">
    <property type="protein sequence ID" value="SHF98298.1"/>
    <property type="molecule type" value="Genomic_DNA"/>
</dbReference>
<comment type="catalytic activity">
    <reaction evidence="2">
        <text>a quinone + NADH + 5 H(+)(in) = a quinol + NAD(+) + 4 H(+)(out)</text>
        <dbReference type="Rhea" id="RHEA:57888"/>
        <dbReference type="ChEBI" id="CHEBI:15378"/>
        <dbReference type="ChEBI" id="CHEBI:24646"/>
        <dbReference type="ChEBI" id="CHEBI:57540"/>
        <dbReference type="ChEBI" id="CHEBI:57945"/>
        <dbReference type="ChEBI" id="CHEBI:132124"/>
    </reaction>
</comment>
<accession>A0A1M5G3J5</accession>
<comment type="function">
    <text evidence="2">NDH-1 shuttles electrons from NADH, via FMN and iron-sulfur (Fe-S) centers, to quinones in the respiratory chain. Couples the redox reaction to proton translocation (for every two electrons transferred, four hydrogen ions are translocated across the cytoplasmic membrane), and thus conserves the redox energy in a proton gradient.</text>
</comment>
<dbReference type="AlphaFoldDB" id="A0A1M5G3J5"/>
<dbReference type="Proteomes" id="UP000184480">
    <property type="component" value="Unassembled WGS sequence"/>
</dbReference>
<keyword evidence="2" id="KW-1003">Cell membrane</keyword>
<evidence type="ECO:0000313" key="3">
    <source>
        <dbReference type="EMBL" id="SHF98298.1"/>
    </source>
</evidence>
<comment type="similarity">
    <text evidence="1 2">Belongs to the complex I subunit 6 family.</text>
</comment>
<comment type="subcellular location">
    <subcellularLocation>
        <location evidence="2">Cell membrane</location>
        <topology evidence="2">Multi-pass membrane protein</topology>
    </subcellularLocation>
</comment>
<keyword evidence="2" id="KW-0874">Quinone</keyword>
<name>A0A1M5G3J5_9BACT</name>
<dbReference type="Pfam" id="PF00499">
    <property type="entry name" value="Oxidored_q3"/>
    <property type="match status" value="1"/>
</dbReference>
<dbReference type="EC" id="7.1.1.-" evidence="2"/>
<evidence type="ECO:0000256" key="2">
    <source>
        <dbReference type="RuleBase" id="RU004429"/>
    </source>
</evidence>
<dbReference type="InterPro" id="IPR042106">
    <property type="entry name" value="Nuo/plastoQ_OxRdtase_6_NuoJ"/>
</dbReference>
<organism evidence="3 4">
    <name type="scientific">Dysgonomonas macrotermitis</name>
    <dbReference type="NCBI Taxonomy" id="1346286"/>
    <lineage>
        <taxon>Bacteria</taxon>
        <taxon>Pseudomonadati</taxon>
        <taxon>Bacteroidota</taxon>
        <taxon>Bacteroidia</taxon>
        <taxon>Bacteroidales</taxon>
        <taxon>Dysgonomonadaceae</taxon>
        <taxon>Dysgonomonas</taxon>
    </lineage>
</organism>
<proteinExistence type="inferred from homology"/>
<keyword evidence="2" id="KW-1133">Transmembrane helix</keyword>
<evidence type="ECO:0000256" key="1">
    <source>
        <dbReference type="ARBA" id="ARBA00005698"/>
    </source>
</evidence>
<keyword evidence="2" id="KW-0520">NAD</keyword>
<gene>
    <name evidence="3" type="ORF">SAMN05444362_11341</name>
</gene>
<dbReference type="PANTHER" id="PTHR33269">
    <property type="entry name" value="NADH-UBIQUINONE OXIDOREDUCTASE CHAIN 6"/>
    <property type="match status" value="1"/>
</dbReference>
<sequence length="167" mass="18248">MITIIFYILAAITLASGLLTVLSKNPVHSAIYMIVCFFSIAGHFLMLNAQFLSVIHIIVYTGAIMILLLFTLMLMNLNEQHEPVKKVASRIAATVSACLMVVLLLGAFLKATPTIEAYKAAEIDFQSVKVIGDVILNEYLVPFEFTSVLLIAAMIGAVLVSKRENKA</sequence>
<keyword evidence="4" id="KW-1185">Reference proteome</keyword>
<keyword evidence="2" id="KW-0472">Membrane</keyword>
<keyword evidence="2" id="KW-0812">Transmembrane</keyword>
<dbReference type="InterPro" id="IPR001457">
    <property type="entry name" value="NADH_UbQ/plastoQ_OxRdtase_su6"/>
</dbReference>
<dbReference type="RefSeq" id="WP_062181129.1">
    <property type="nucleotide sequence ID" value="NZ_BBXL01000012.1"/>
</dbReference>
<evidence type="ECO:0000313" key="4">
    <source>
        <dbReference type="Proteomes" id="UP000184480"/>
    </source>
</evidence>
<dbReference type="GO" id="GO:0008137">
    <property type="term" value="F:NADH dehydrogenase (ubiquinone) activity"/>
    <property type="evidence" value="ECO:0007669"/>
    <property type="project" value="UniProtKB-UniRule"/>
</dbReference>
<feature type="transmembrane region" description="Helical" evidence="2">
    <location>
        <begin position="6"/>
        <end position="23"/>
    </location>
</feature>
<dbReference type="GO" id="GO:0005886">
    <property type="term" value="C:plasma membrane"/>
    <property type="evidence" value="ECO:0007669"/>
    <property type="project" value="UniProtKB-SubCell"/>
</dbReference>
<dbReference type="Gene3D" id="1.20.120.1200">
    <property type="entry name" value="NADH-ubiquinone/plastoquinone oxidoreductase chain 6, subunit NuoJ"/>
    <property type="match status" value="1"/>
</dbReference>
<feature type="transmembrane region" description="Helical" evidence="2">
    <location>
        <begin position="87"/>
        <end position="109"/>
    </location>
</feature>
<feature type="transmembrane region" description="Helical" evidence="2">
    <location>
        <begin position="30"/>
        <end position="47"/>
    </location>
</feature>
<dbReference type="STRING" id="1346286.SAMN05444362_11341"/>
<dbReference type="GO" id="GO:0048038">
    <property type="term" value="F:quinone binding"/>
    <property type="evidence" value="ECO:0007669"/>
    <property type="project" value="UniProtKB-UniRule"/>
</dbReference>
<reference evidence="4" key="1">
    <citation type="submission" date="2016-11" db="EMBL/GenBank/DDBJ databases">
        <authorList>
            <person name="Varghese N."/>
            <person name="Submissions S."/>
        </authorList>
    </citation>
    <scope>NUCLEOTIDE SEQUENCE [LARGE SCALE GENOMIC DNA]</scope>
    <source>
        <strain evidence="4">DSM 27370</strain>
    </source>
</reference>
<protein>
    <recommendedName>
        <fullName evidence="2">NADH-quinone oxidoreductase subunit J</fullName>
        <ecNumber evidence="2">7.1.1.-</ecNumber>
    </recommendedName>
</protein>